<comment type="caution">
    <text evidence="1">The sequence shown here is derived from an EMBL/GenBank/DDBJ whole genome shotgun (WGS) entry which is preliminary data.</text>
</comment>
<dbReference type="Proteomes" id="UP001183809">
    <property type="component" value="Unassembled WGS sequence"/>
</dbReference>
<dbReference type="RefSeq" id="WP_311701767.1">
    <property type="nucleotide sequence ID" value="NZ_JAVREY010000356.1"/>
</dbReference>
<evidence type="ECO:0000313" key="2">
    <source>
        <dbReference type="Proteomes" id="UP001183809"/>
    </source>
</evidence>
<organism evidence="1 2">
    <name type="scientific">Streptomyces gibsoniae</name>
    <dbReference type="NCBI Taxonomy" id="3075529"/>
    <lineage>
        <taxon>Bacteria</taxon>
        <taxon>Bacillati</taxon>
        <taxon>Actinomycetota</taxon>
        <taxon>Actinomycetes</taxon>
        <taxon>Kitasatosporales</taxon>
        <taxon>Streptomycetaceae</taxon>
        <taxon>Streptomyces</taxon>
    </lineage>
</organism>
<accession>A0ABU2UAV5</accession>
<gene>
    <name evidence="1" type="ORF">RM764_46975</name>
</gene>
<feature type="non-terminal residue" evidence="1">
    <location>
        <position position="68"/>
    </location>
</feature>
<sequence length="68" mass="7168">MRLQQISTGVGSKDDDFDVGAATMLSFNSEACGKGVSPVIEMLLGEQLTGSTVIHHENVNHVASLPKV</sequence>
<evidence type="ECO:0000313" key="1">
    <source>
        <dbReference type="EMBL" id="MDT0470357.1"/>
    </source>
</evidence>
<dbReference type="EMBL" id="JAVREY010000356">
    <property type="protein sequence ID" value="MDT0470357.1"/>
    <property type="molecule type" value="Genomic_DNA"/>
</dbReference>
<proteinExistence type="predicted"/>
<reference evidence="2" key="1">
    <citation type="submission" date="2023-07" db="EMBL/GenBank/DDBJ databases">
        <title>30 novel species of actinomycetes from the DSMZ collection.</title>
        <authorList>
            <person name="Nouioui I."/>
        </authorList>
    </citation>
    <scope>NUCLEOTIDE SEQUENCE [LARGE SCALE GENOMIC DNA]</scope>
    <source>
        <strain evidence="2">DSM 41699</strain>
    </source>
</reference>
<name>A0ABU2UAV5_9ACTN</name>
<keyword evidence="2" id="KW-1185">Reference proteome</keyword>
<protein>
    <submittedName>
        <fullName evidence="1">Uncharacterized protein</fullName>
    </submittedName>
</protein>